<evidence type="ECO:0000313" key="2">
    <source>
        <dbReference type="Proteomes" id="UP000254340"/>
    </source>
</evidence>
<dbReference type="AlphaFoldDB" id="A0A377XQA6"/>
<protein>
    <submittedName>
        <fullName evidence="1">Membrane protein</fullName>
    </submittedName>
</protein>
<accession>A0A377XQA6</accession>
<evidence type="ECO:0000313" key="1">
    <source>
        <dbReference type="EMBL" id="STT84081.1"/>
    </source>
</evidence>
<organism evidence="1 2">
    <name type="scientific">Klebsiella pneumoniae</name>
    <dbReference type="NCBI Taxonomy" id="573"/>
    <lineage>
        <taxon>Bacteria</taxon>
        <taxon>Pseudomonadati</taxon>
        <taxon>Pseudomonadota</taxon>
        <taxon>Gammaproteobacteria</taxon>
        <taxon>Enterobacterales</taxon>
        <taxon>Enterobacteriaceae</taxon>
        <taxon>Klebsiella/Raoultella group</taxon>
        <taxon>Klebsiella</taxon>
        <taxon>Klebsiella pneumoniae complex</taxon>
    </lineage>
</organism>
<reference evidence="1 2" key="1">
    <citation type="submission" date="2018-06" db="EMBL/GenBank/DDBJ databases">
        <authorList>
            <consortium name="Pathogen Informatics"/>
            <person name="Doyle S."/>
        </authorList>
    </citation>
    <scope>NUCLEOTIDE SEQUENCE [LARGE SCALE GENOMIC DNA]</scope>
    <source>
        <strain evidence="1 2">NCTC5047</strain>
    </source>
</reference>
<gene>
    <name evidence="1" type="ORF">NCTC5047_05112</name>
</gene>
<name>A0A377XQA6_KLEPN</name>
<proteinExistence type="predicted"/>
<dbReference type="EMBL" id="UGLH01000006">
    <property type="protein sequence ID" value="STT84081.1"/>
    <property type="molecule type" value="Genomic_DNA"/>
</dbReference>
<sequence>MSLPFKPHIIALLCSAGLLAAAGTTLCAKPNPSDDR</sequence>
<dbReference type="Proteomes" id="UP000254340">
    <property type="component" value="Unassembled WGS sequence"/>
</dbReference>